<reference evidence="2 3" key="1">
    <citation type="submission" date="2024-01" db="EMBL/GenBank/DDBJ databases">
        <title>The genomes of 5 underutilized Papilionoideae crops provide insights into root nodulation and disease resistanc.</title>
        <authorList>
            <person name="Jiang F."/>
        </authorList>
    </citation>
    <scope>NUCLEOTIDE SEQUENCE [LARGE SCALE GENOMIC DNA]</scope>
    <source>
        <strain evidence="2">LVBAO_FW01</strain>
        <tissue evidence="2">Leaves</tissue>
    </source>
</reference>
<sequence>MVGSHPALSRASLRHSLLSGSPSRLTSATDHTSHHPFMRRCPTPQKSLPFCSLFSLLSLLPMPSLEGETEPPTKRKCVFV</sequence>
<feature type="region of interest" description="Disordered" evidence="1">
    <location>
        <begin position="19"/>
        <end position="42"/>
    </location>
</feature>
<evidence type="ECO:0000313" key="3">
    <source>
        <dbReference type="Proteomes" id="UP001367508"/>
    </source>
</evidence>
<feature type="compositionally biased region" description="Polar residues" evidence="1">
    <location>
        <begin position="20"/>
        <end position="30"/>
    </location>
</feature>
<comment type="caution">
    <text evidence="2">The sequence shown here is derived from an EMBL/GenBank/DDBJ whole genome shotgun (WGS) entry which is preliminary data.</text>
</comment>
<dbReference type="AlphaFoldDB" id="A0AAN9QKA1"/>
<protein>
    <submittedName>
        <fullName evidence="2">Uncharacterized protein</fullName>
    </submittedName>
</protein>
<gene>
    <name evidence="2" type="ORF">VNO77_19184</name>
</gene>
<proteinExistence type="predicted"/>
<evidence type="ECO:0000256" key="1">
    <source>
        <dbReference type="SAM" id="MobiDB-lite"/>
    </source>
</evidence>
<dbReference type="EMBL" id="JAYMYQ010000004">
    <property type="protein sequence ID" value="KAK7338569.1"/>
    <property type="molecule type" value="Genomic_DNA"/>
</dbReference>
<evidence type="ECO:0000313" key="2">
    <source>
        <dbReference type="EMBL" id="KAK7338569.1"/>
    </source>
</evidence>
<name>A0AAN9QKA1_CANGL</name>
<keyword evidence="3" id="KW-1185">Reference proteome</keyword>
<organism evidence="2 3">
    <name type="scientific">Canavalia gladiata</name>
    <name type="common">Sword bean</name>
    <name type="synonym">Dolichos gladiatus</name>
    <dbReference type="NCBI Taxonomy" id="3824"/>
    <lineage>
        <taxon>Eukaryota</taxon>
        <taxon>Viridiplantae</taxon>
        <taxon>Streptophyta</taxon>
        <taxon>Embryophyta</taxon>
        <taxon>Tracheophyta</taxon>
        <taxon>Spermatophyta</taxon>
        <taxon>Magnoliopsida</taxon>
        <taxon>eudicotyledons</taxon>
        <taxon>Gunneridae</taxon>
        <taxon>Pentapetalae</taxon>
        <taxon>rosids</taxon>
        <taxon>fabids</taxon>
        <taxon>Fabales</taxon>
        <taxon>Fabaceae</taxon>
        <taxon>Papilionoideae</taxon>
        <taxon>50 kb inversion clade</taxon>
        <taxon>NPAAA clade</taxon>
        <taxon>indigoferoid/millettioid clade</taxon>
        <taxon>Phaseoleae</taxon>
        <taxon>Canavalia</taxon>
    </lineage>
</organism>
<dbReference type="Proteomes" id="UP001367508">
    <property type="component" value="Unassembled WGS sequence"/>
</dbReference>
<accession>A0AAN9QKA1</accession>